<proteinExistence type="predicted"/>
<keyword evidence="1" id="KW-0812">Transmembrane</keyword>
<feature type="transmembrane region" description="Helical" evidence="1">
    <location>
        <begin position="399"/>
        <end position="421"/>
    </location>
</feature>
<evidence type="ECO:0000256" key="1">
    <source>
        <dbReference type="SAM" id="Phobius"/>
    </source>
</evidence>
<name>A0AAN4PE65_ASPLE</name>
<gene>
    <name evidence="2" type="ORF">ALT_2375</name>
</gene>
<feature type="transmembrane region" description="Helical" evidence="1">
    <location>
        <begin position="328"/>
        <end position="348"/>
    </location>
</feature>
<dbReference type="PANTHER" id="PTHR35043:SF8">
    <property type="entry name" value="DUF4220 DOMAIN-CONTAINING PROTEIN"/>
    <property type="match status" value="1"/>
</dbReference>
<evidence type="ECO:0000313" key="3">
    <source>
        <dbReference type="Proteomes" id="UP000051487"/>
    </source>
</evidence>
<organism evidence="2 3">
    <name type="scientific">Aspergillus lentulus</name>
    <dbReference type="NCBI Taxonomy" id="293939"/>
    <lineage>
        <taxon>Eukaryota</taxon>
        <taxon>Fungi</taxon>
        <taxon>Dikarya</taxon>
        <taxon>Ascomycota</taxon>
        <taxon>Pezizomycotina</taxon>
        <taxon>Eurotiomycetes</taxon>
        <taxon>Eurotiomycetidae</taxon>
        <taxon>Eurotiales</taxon>
        <taxon>Aspergillaceae</taxon>
        <taxon>Aspergillus</taxon>
        <taxon>Aspergillus subgen. Fumigati</taxon>
    </lineage>
</organism>
<feature type="transmembrane region" description="Helical" evidence="1">
    <location>
        <begin position="59"/>
        <end position="78"/>
    </location>
</feature>
<dbReference type="AlphaFoldDB" id="A0AAN4PE65"/>
<feature type="transmembrane region" description="Helical" evidence="1">
    <location>
        <begin position="297"/>
        <end position="316"/>
    </location>
</feature>
<keyword evidence="1" id="KW-0472">Membrane</keyword>
<evidence type="ECO:0000313" key="2">
    <source>
        <dbReference type="EMBL" id="GAQ05054.1"/>
    </source>
</evidence>
<protein>
    <submittedName>
        <fullName evidence="2">Uncharacterized protein</fullName>
    </submittedName>
</protein>
<feature type="transmembrane region" description="Helical" evidence="1">
    <location>
        <begin position="159"/>
        <end position="177"/>
    </location>
</feature>
<dbReference type="Proteomes" id="UP000051487">
    <property type="component" value="Unassembled WGS sequence"/>
</dbReference>
<keyword evidence="1" id="KW-1133">Transmembrane helix</keyword>
<comment type="caution">
    <text evidence="2">The sequence shown here is derived from an EMBL/GenBank/DDBJ whole genome shotgun (WGS) entry which is preliminary data.</text>
</comment>
<feature type="transmembrane region" description="Helical" evidence="1">
    <location>
        <begin position="20"/>
        <end position="38"/>
    </location>
</feature>
<reference evidence="2 3" key="1">
    <citation type="submission" date="2015-11" db="EMBL/GenBank/DDBJ databases">
        <title>Aspergillus lentulus strain IFM 54703T.</title>
        <authorList>
            <person name="Kusuya Y."/>
            <person name="Sakai K."/>
            <person name="Kamei K."/>
            <person name="Takahashi H."/>
            <person name="Yaguchi T."/>
        </authorList>
    </citation>
    <scope>NUCLEOTIDE SEQUENCE [LARGE SCALE GENOMIC DNA]</scope>
    <source>
        <strain evidence="2 3">IFM 54703</strain>
    </source>
</reference>
<dbReference type="EMBL" id="BCLY01000004">
    <property type="protein sequence ID" value="GAQ05054.1"/>
    <property type="molecule type" value="Genomic_DNA"/>
</dbReference>
<sequence>MANSTTSSGWVKEPDGRGTWGILSTCLLTITLCCWTSVCPNLPAKSDGDWARLRDKFHLACMGILGPEFLLMLAAGQWSSARTSVKEFRRLNNKRGKREWTMTHAFYADMGGFLLEGPGVETPFPVDAKQLLFLVEQGYVEYPEITREDIDDRNKSDGFARFIAVCQAVWLLLNCILRGAEGLALTTLELTTISFVIVFFATSFCWYYKPQDITSTTTVTLAVDISTIQKKHCPPELEEWYTNPLEFLHPNLYICHVFWRYFNQILRRIHCPISSRPVTTKPYNRIPSDDFPHLDTLADALACPIVLLFGSMFMIAWRFGFPSSLERILWRIASCYTLLFSIFGGPYIQFCYKVLLPRHAEKRRAGDVEATLPQTRMQHLSTKMRNIHPSRDPRLEIPLLALIPVTVLCALYCISRAYILVEDLVGLRDLPESAFQTVEWPDTPQLVLELGGSPFVWTESRNPIYSVSVCLRRVLSNEPDNGYMNKPFWLRWSPLIDPSRGEFILLCHDRESDSLQRVGIEERSPYTPTLRTQQFPNEPPSYYTAEAQGNFDRCKVTHQLSFPTTWEKLLQPGYTYTVLWTGQEIANWDWGTQLEVGNKTKWPPVLIPGGAHITFTMKEGERPPFPRLPTPPPISPSKRVPGAPVLSLELSCSPTMPLAGELEISIRVIYHGVSDNNKTISGDEEMRPITFHTWAFKSLDGQFRVYRRRCRGQSSLEAEEEWETFYDHGYRHYFWDNPDKLINVSENPGQFPTLYPGESWSDFWTMDGELLPDDLKLGERLRYQFKGNTLDWWDWETAKDHAQTIVTLPGSGMEPISDPKDNGGRPKVVVPASNIVEWTVVSD</sequence>
<feature type="transmembrane region" description="Helical" evidence="1">
    <location>
        <begin position="189"/>
        <end position="209"/>
    </location>
</feature>
<accession>A0AAN4PE65</accession>
<dbReference type="PANTHER" id="PTHR35043">
    <property type="entry name" value="TRANSCRIPTION FACTOR DOMAIN-CONTAINING PROTEIN"/>
    <property type="match status" value="1"/>
</dbReference>